<dbReference type="GO" id="GO:1990281">
    <property type="term" value="C:efflux pump complex"/>
    <property type="evidence" value="ECO:0007669"/>
    <property type="project" value="TreeGrafter"/>
</dbReference>
<dbReference type="OrthoDB" id="9806939at2"/>
<evidence type="ECO:0000256" key="2">
    <source>
        <dbReference type="SAM" id="MobiDB-lite"/>
    </source>
</evidence>
<dbReference type="EMBL" id="PGGM01000002">
    <property type="protein sequence ID" value="PSH66405.1"/>
    <property type="molecule type" value="Genomic_DNA"/>
</dbReference>
<feature type="region of interest" description="Disordered" evidence="2">
    <location>
        <begin position="309"/>
        <end position="343"/>
    </location>
</feature>
<evidence type="ECO:0000313" key="5">
    <source>
        <dbReference type="EMBL" id="PSH66405.1"/>
    </source>
</evidence>
<dbReference type="GO" id="GO:0015562">
    <property type="term" value="F:efflux transmembrane transporter activity"/>
    <property type="evidence" value="ECO:0007669"/>
    <property type="project" value="TreeGrafter"/>
</dbReference>
<comment type="similarity">
    <text evidence="1">Belongs to the membrane fusion protein (MFP) (TC 8.A.1) family.</text>
</comment>
<dbReference type="InterPro" id="IPR058792">
    <property type="entry name" value="Beta-barrel_RND_2"/>
</dbReference>
<keyword evidence="3" id="KW-0812">Transmembrane</keyword>
<feature type="transmembrane region" description="Helical" evidence="3">
    <location>
        <begin position="6"/>
        <end position="27"/>
    </location>
</feature>
<dbReference type="FunFam" id="2.40.30.170:FF:000010">
    <property type="entry name" value="Efflux RND transporter periplasmic adaptor subunit"/>
    <property type="match status" value="1"/>
</dbReference>
<dbReference type="InterPro" id="IPR006143">
    <property type="entry name" value="RND_pump_MFP"/>
</dbReference>
<evidence type="ECO:0000259" key="4">
    <source>
        <dbReference type="Pfam" id="PF25954"/>
    </source>
</evidence>
<gene>
    <name evidence="5" type="ORF">CU103_07575</name>
</gene>
<evidence type="ECO:0000256" key="3">
    <source>
        <dbReference type="SAM" id="Phobius"/>
    </source>
</evidence>
<keyword evidence="6" id="KW-1185">Reference proteome</keyword>
<feature type="compositionally biased region" description="Low complexity" evidence="2">
    <location>
        <begin position="314"/>
        <end position="335"/>
    </location>
</feature>
<keyword evidence="3" id="KW-1133">Transmembrane helix</keyword>
<accession>A0A2P7BIW2</accession>
<evidence type="ECO:0000313" key="6">
    <source>
        <dbReference type="Proteomes" id="UP000241764"/>
    </source>
</evidence>
<proteinExistence type="inferred from homology"/>
<dbReference type="Gene3D" id="2.40.420.20">
    <property type="match status" value="1"/>
</dbReference>
<dbReference type="Gene3D" id="2.40.30.170">
    <property type="match status" value="1"/>
</dbReference>
<dbReference type="PANTHER" id="PTHR30469">
    <property type="entry name" value="MULTIDRUG RESISTANCE PROTEIN MDTA"/>
    <property type="match status" value="1"/>
</dbReference>
<dbReference type="Gene3D" id="1.10.287.470">
    <property type="entry name" value="Helix hairpin bin"/>
    <property type="match status" value="1"/>
</dbReference>
<dbReference type="AlphaFoldDB" id="A0A2P7BIW2"/>
<comment type="caution">
    <text evidence="5">The sequence shown here is derived from an EMBL/GenBank/DDBJ whole genome shotgun (WGS) entry which is preliminary data.</text>
</comment>
<evidence type="ECO:0000256" key="1">
    <source>
        <dbReference type="ARBA" id="ARBA00009477"/>
    </source>
</evidence>
<dbReference type="PANTHER" id="PTHR30469:SF36">
    <property type="entry name" value="BLL3903 PROTEIN"/>
    <property type="match status" value="1"/>
</dbReference>
<name>A0A2P7BIW2_9HYPH</name>
<dbReference type="NCBIfam" id="TIGR01730">
    <property type="entry name" value="RND_mfp"/>
    <property type="match status" value="1"/>
</dbReference>
<feature type="domain" description="CusB-like beta-barrel" evidence="4">
    <location>
        <begin position="204"/>
        <end position="275"/>
    </location>
</feature>
<dbReference type="SUPFAM" id="SSF111369">
    <property type="entry name" value="HlyD-like secretion proteins"/>
    <property type="match status" value="1"/>
</dbReference>
<dbReference type="Proteomes" id="UP000241764">
    <property type="component" value="Unassembled WGS sequence"/>
</dbReference>
<dbReference type="Gene3D" id="2.40.50.100">
    <property type="match status" value="1"/>
</dbReference>
<organism evidence="5 6">
    <name type="scientific">Phyllobacterium sophorae</name>
    <dbReference type="NCBI Taxonomy" id="1520277"/>
    <lineage>
        <taxon>Bacteria</taxon>
        <taxon>Pseudomonadati</taxon>
        <taxon>Pseudomonadota</taxon>
        <taxon>Alphaproteobacteria</taxon>
        <taxon>Hyphomicrobiales</taxon>
        <taxon>Phyllobacteriaceae</taxon>
        <taxon>Phyllobacterium</taxon>
    </lineage>
</organism>
<reference evidence="6" key="1">
    <citation type="submission" date="2017-11" db="EMBL/GenBank/DDBJ databases">
        <authorList>
            <person name="Kuznetsova I."/>
            <person name="Sazanova A."/>
            <person name="Chirak E."/>
            <person name="Safronova V."/>
            <person name="Willems A."/>
        </authorList>
    </citation>
    <scope>NUCLEOTIDE SEQUENCE [LARGE SCALE GENOMIC DNA]</scope>
    <source>
        <strain evidence="6">CCBAU 03422</strain>
    </source>
</reference>
<protein>
    <submittedName>
        <fullName evidence="5">Efflux transporter periplasmic adaptor subunit</fullName>
    </submittedName>
</protein>
<dbReference type="RefSeq" id="WP_106663251.1">
    <property type="nucleotide sequence ID" value="NZ_PGGM01000002.1"/>
</dbReference>
<keyword evidence="3" id="KW-0472">Membrane</keyword>
<sequence>MKRFILPVIVVILVALLGVGLVGFNLFRDKAIKDFFATMQQPAAPVSTYTVEPGEWTPEVEAIGTVSAIQGVELSVEVAGIVKDIPFTANQTIQQGAPLLQLDDAIEKADIVAAKAQDVLMDQTLARARTLSTRGVGAVSSVDEAQAASLAKKAEIAKLEAVMEQKLLKAPFTGTVGIPRIELGQYLAPGTVVVTLQDLTTMRVDFTVPEQALSEIKIGQPIKLGLTDNDISFKGEITAIEPRIDPATRLISVRAKVDNPEGKLRPGQFAQVRVTLPKEEDVFTLPQTALVSSLYGDYVFVVRPAPDEAKPADATKPADAQSSGAASAADAAKPAEGADEKKEPKLVATQVFVTPGRRSGLVVEITKGIKQGDIVITAGQNRLSPGAAVKIANDVNPANTKEAGLPTK</sequence>
<dbReference type="Pfam" id="PF25954">
    <property type="entry name" value="Beta-barrel_RND_2"/>
    <property type="match status" value="1"/>
</dbReference>